<sequence length="286" mass="33160">MKITLPPLNDTREYNRKTTDYGNGMIEIVAYHQPKETYIGERPPSSKNKPKLSDEEQEKRTRSQIHAIRRRIKGYALINDFEWFVTLTLDPQKVNSFNYDVSKTVLLKWCRSMRDKYGKFNYLLIPELHKSGAIHFHGLLGKIPNENFVQAVNPKTNIPVVRNGRQVYNLTDWKHGFSDCEKLENSEKASSYITKYITSALLTDKDMYGKKRYFNSQGLKKPKVSFSMEDNTKLNDFIPNFGIVGTDSDGKNYVDVGLYKLTTDRETGALIQKDTNYVIRAKNEYK</sequence>
<reference evidence="3" key="1">
    <citation type="submission" date="2018-10" db="EMBL/GenBank/DDBJ databases">
        <title>Schaedlerella arabinophila gen. nov. sp. nov., isolated from the mouse intestinal tract and comparative analysis with the genome of the closely related altered Schaedler flora strain ASF502.</title>
        <authorList>
            <person name="Miyake S."/>
            <person name="Soh M."/>
            <person name="Seedorf H."/>
        </authorList>
    </citation>
    <scope>NUCLEOTIDE SEQUENCE [LARGE SCALE GENOMIC DNA]</scope>
    <source>
        <strain evidence="3">DSM 106076</strain>
    </source>
</reference>
<dbReference type="Pfam" id="PF23343">
    <property type="entry name" value="REP_ORF2-G2P"/>
    <property type="match status" value="1"/>
</dbReference>
<dbReference type="RefSeq" id="WP_125129206.1">
    <property type="nucleotide sequence ID" value="NZ_RHJS01000002.1"/>
</dbReference>
<evidence type="ECO:0000313" key="4">
    <source>
        <dbReference type="Proteomes" id="UP000274920"/>
    </source>
</evidence>
<dbReference type="InterPro" id="IPR056906">
    <property type="entry name" value="ORF2/G2P_dom"/>
</dbReference>
<evidence type="ECO:0000313" key="3">
    <source>
        <dbReference type="EMBL" id="RRK34035.1"/>
    </source>
</evidence>
<feature type="domain" description="Replication-associated protein ORF2/G2P" evidence="2">
    <location>
        <begin position="83"/>
        <end position="198"/>
    </location>
</feature>
<comment type="caution">
    <text evidence="3">The sequence shown here is derived from an EMBL/GenBank/DDBJ whole genome shotgun (WGS) entry which is preliminary data.</text>
</comment>
<dbReference type="AlphaFoldDB" id="A0A3R8JSG6"/>
<proteinExistence type="predicted"/>
<dbReference type="Proteomes" id="UP000274920">
    <property type="component" value="Unassembled WGS sequence"/>
</dbReference>
<dbReference type="EMBL" id="RHJS01000002">
    <property type="protein sequence ID" value="RRK34035.1"/>
    <property type="molecule type" value="Genomic_DNA"/>
</dbReference>
<organism evidence="3 4">
    <name type="scientific">Schaedlerella arabinosiphila</name>
    <dbReference type="NCBI Taxonomy" id="2044587"/>
    <lineage>
        <taxon>Bacteria</taxon>
        <taxon>Bacillati</taxon>
        <taxon>Bacillota</taxon>
        <taxon>Clostridia</taxon>
        <taxon>Lachnospirales</taxon>
        <taxon>Lachnospiraceae</taxon>
        <taxon>Schaedlerella</taxon>
    </lineage>
</organism>
<protein>
    <recommendedName>
        <fullName evidence="2">Replication-associated protein ORF2/G2P domain-containing protein</fullName>
    </recommendedName>
</protein>
<accession>A0A3R8JSG6</accession>
<evidence type="ECO:0000259" key="2">
    <source>
        <dbReference type="Pfam" id="PF23343"/>
    </source>
</evidence>
<gene>
    <name evidence="3" type="ORF">EBB54_23805</name>
</gene>
<keyword evidence="4" id="KW-1185">Reference proteome</keyword>
<feature type="compositionally biased region" description="Basic and acidic residues" evidence="1">
    <location>
        <begin position="51"/>
        <end position="61"/>
    </location>
</feature>
<name>A0A3R8JSG6_9FIRM</name>
<evidence type="ECO:0000256" key="1">
    <source>
        <dbReference type="SAM" id="MobiDB-lite"/>
    </source>
</evidence>
<feature type="region of interest" description="Disordered" evidence="1">
    <location>
        <begin position="37"/>
        <end position="62"/>
    </location>
</feature>